<name>A0A2L2TAA6_9HYPO</name>
<dbReference type="EMBL" id="LN649231">
    <property type="protein sequence ID" value="CEI67874.1"/>
    <property type="molecule type" value="Genomic_DNA"/>
</dbReference>
<proteinExistence type="predicted"/>
<reference evidence="2" key="1">
    <citation type="submission" date="2014-10" db="EMBL/GenBank/DDBJ databases">
        <authorList>
            <person name="King R."/>
        </authorList>
    </citation>
    <scope>NUCLEOTIDE SEQUENCE [LARGE SCALE GENOMIC DNA]</scope>
    <source>
        <strain evidence="2">A3/5</strain>
    </source>
</reference>
<protein>
    <submittedName>
        <fullName evidence="1">Uncharacterized protein</fullName>
    </submittedName>
</protein>
<sequence>MELNLRSPKASQSTVFASDMLGSSQKNLVSSLTSPRQRCYLYYYYYYYYYYYTRPSGWQIVYDIVKELEKARDIKFKMPTKESGLIKGWQKDLLDGYAKSVEQNTTAKSFLEATVNGACLYKSSYDMRHTNNAEQSAAPGGSVDPDDQIAQIQAKTAQIGAVLEPAEHCLHCPDSDLFQGSIKGIFVQCISLVVKLRNEITNLIRFVKAISAIVQFITSKHVNPSIETMKRSSCFNSTIIIRSYYSIFANITSMWTKVSQTRIFPGLRMVDGIPALDPSGDGLVQASHRGDLKEGKRSKLMEGMESRVTQIGQKTGLLLPPAPKVIKAIESGAKTRQQASQQEI</sequence>
<evidence type="ECO:0000313" key="2">
    <source>
        <dbReference type="Proteomes" id="UP000245910"/>
    </source>
</evidence>
<organism evidence="1 2">
    <name type="scientific">Fusarium venenatum</name>
    <dbReference type="NCBI Taxonomy" id="56646"/>
    <lineage>
        <taxon>Eukaryota</taxon>
        <taxon>Fungi</taxon>
        <taxon>Dikarya</taxon>
        <taxon>Ascomycota</taxon>
        <taxon>Pezizomycotina</taxon>
        <taxon>Sordariomycetes</taxon>
        <taxon>Hypocreomycetidae</taxon>
        <taxon>Hypocreales</taxon>
        <taxon>Nectriaceae</taxon>
        <taxon>Fusarium</taxon>
    </lineage>
</organism>
<accession>A0A2L2TAA6</accession>
<keyword evidence="2" id="KW-1185">Reference proteome</keyword>
<dbReference type="STRING" id="56646.A0A2L2TAA6"/>
<dbReference type="Proteomes" id="UP000245910">
    <property type="component" value="Chromosome III"/>
</dbReference>
<evidence type="ECO:0000313" key="1">
    <source>
        <dbReference type="EMBL" id="CEI67874.1"/>
    </source>
</evidence>
<dbReference type="AlphaFoldDB" id="A0A2L2TAA6"/>